<feature type="transmembrane region" description="Helical" evidence="1">
    <location>
        <begin position="248"/>
        <end position="266"/>
    </location>
</feature>
<dbReference type="EMBL" id="CP021059">
    <property type="protein sequence ID" value="ARQ07515.1"/>
    <property type="molecule type" value="Genomic_DNA"/>
</dbReference>
<gene>
    <name evidence="3" type="ORF">MCCS_18880</name>
</gene>
<feature type="transmembrane region" description="Helical" evidence="1">
    <location>
        <begin position="12"/>
        <end position="30"/>
    </location>
</feature>
<name>A0A1W7AD32_9STAP</name>
<dbReference type="InterPro" id="IPR052529">
    <property type="entry name" value="Bact_Transport_Assoc"/>
</dbReference>
<dbReference type="Proteomes" id="UP000194154">
    <property type="component" value="Chromosome"/>
</dbReference>
<feature type="transmembrane region" description="Helical" evidence="1">
    <location>
        <begin position="272"/>
        <end position="295"/>
    </location>
</feature>
<dbReference type="STRING" id="1855823.MCCS_18880"/>
<keyword evidence="1" id="KW-0812">Transmembrane</keyword>
<evidence type="ECO:0000313" key="3">
    <source>
        <dbReference type="EMBL" id="ARQ07515.1"/>
    </source>
</evidence>
<protein>
    <recommendedName>
        <fullName evidence="2">DUF418 domain-containing protein</fullName>
    </recommendedName>
</protein>
<feature type="transmembrane region" description="Helical" evidence="1">
    <location>
        <begin position="315"/>
        <end position="337"/>
    </location>
</feature>
<dbReference type="RefSeq" id="WP_086043068.1">
    <property type="nucleotide sequence ID" value="NZ_CBCRZA010000004.1"/>
</dbReference>
<keyword evidence="1" id="KW-1133">Transmembrane helix</keyword>
<dbReference type="Pfam" id="PF04235">
    <property type="entry name" value="DUF418"/>
    <property type="match status" value="1"/>
</dbReference>
<dbReference type="AlphaFoldDB" id="A0A1W7AD32"/>
<organism evidence="3 4">
    <name type="scientific">Macrococcoides canis</name>
    <dbReference type="NCBI Taxonomy" id="1855823"/>
    <lineage>
        <taxon>Bacteria</taxon>
        <taxon>Bacillati</taxon>
        <taxon>Bacillota</taxon>
        <taxon>Bacilli</taxon>
        <taxon>Bacillales</taxon>
        <taxon>Staphylococcaceae</taxon>
        <taxon>Macrococcoides</taxon>
    </lineage>
</organism>
<evidence type="ECO:0000313" key="4">
    <source>
        <dbReference type="Proteomes" id="UP000194154"/>
    </source>
</evidence>
<reference evidence="3 4" key="1">
    <citation type="journal article" date="2017" name="Int. J. Syst. Evol. Microbiol.">
        <title>Macrococcus canis sp. nov., a skin bacterium associated with infections in dogs.</title>
        <authorList>
            <person name="Gobeli Brawand S."/>
            <person name="Cotting K."/>
            <person name="Gomez-Sanz E."/>
            <person name="Collaud A."/>
            <person name="Thomann A."/>
            <person name="Brodard I."/>
            <person name="Rodriguez-Campos S."/>
            <person name="Strauss C."/>
            <person name="Perreten V."/>
        </authorList>
    </citation>
    <scope>NUCLEOTIDE SEQUENCE [LARGE SCALE GENOMIC DNA]</scope>
    <source>
        <strain evidence="3 4">KM45013</strain>
    </source>
</reference>
<feature type="transmembrane region" description="Helical" evidence="1">
    <location>
        <begin position="113"/>
        <end position="128"/>
    </location>
</feature>
<dbReference type="OrthoDB" id="9807744at2"/>
<keyword evidence="4" id="KW-1185">Reference proteome</keyword>
<dbReference type="InterPro" id="IPR007349">
    <property type="entry name" value="DUF418"/>
</dbReference>
<dbReference type="KEGG" id="mcak:MCCS_18880"/>
<dbReference type="PANTHER" id="PTHR30590:SF2">
    <property type="entry name" value="INNER MEMBRANE PROTEIN"/>
    <property type="match status" value="1"/>
</dbReference>
<feature type="transmembrane region" description="Helical" evidence="1">
    <location>
        <begin position="211"/>
        <end position="232"/>
    </location>
</feature>
<sequence length="395" mass="45816">MKRLSVVDSLRGWSLFGVALSSLMIFQYGFYGDSFPDFYEMNALSKQLIYFIHLFIEGNFLPIFAVLYGFSLKRMSDNVYSHDKSGKRAIMRRGIFIFFTGFILMAFVYNGDILYSFGIITFVLMFLVRCKMKTLIRTVYISLLLLIIIIAIDPDLFRSLEIAPVAQEMTDAQMEYLHNEKSVIPSGTFDERNAFWLDTDDPFLAYTDAQIMLVLPILLFSLLPLFVIGIIFDKINFFETGVTRPKKIFIYIMPILLLYKALMISMPDSTFLMIAGSLSSYLLGFSYISAFYLIYLKFGDRKLFHAFAATGRLALTNYVIQLIVLGFVCYGYGMQYFGNSDFIVPFLIIVIVYILEMILSTIYVKHFRYGPLEYLMRLFTYWTVKPRKYSAEHEI</sequence>
<keyword evidence="1" id="KW-0472">Membrane</keyword>
<evidence type="ECO:0000259" key="2">
    <source>
        <dbReference type="Pfam" id="PF04235"/>
    </source>
</evidence>
<accession>A0A1W7AD32</accession>
<feature type="transmembrane region" description="Helical" evidence="1">
    <location>
        <begin position="135"/>
        <end position="152"/>
    </location>
</feature>
<proteinExistence type="predicted"/>
<feature type="transmembrane region" description="Helical" evidence="1">
    <location>
        <begin position="50"/>
        <end position="70"/>
    </location>
</feature>
<feature type="domain" description="DUF418" evidence="2">
    <location>
        <begin position="243"/>
        <end position="382"/>
    </location>
</feature>
<feature type="transmembrane region" description="Helical" evidence="1">
    <location>
        <begin position="343"/>
        <end position="364"/>
    </location>
</feature>
<feature type="transmembrane region" description="Helical" evidence="1">
    <location>
        <begin position="90"/>
        <end position="107"/>
    </location>
</feature>
<evidence type="ECO:0000256" key="1">
    <source>
        <dbReference type="SAM" id="Phobius"/>
    </source>
</evidence>
<dbReference type="GeneID" id="35295980"/>
<dbReference type="PANTHER" id="PTHR30590">
    <property type="entry name" value="INNER MEMBRANE PROTEIN"/>
    <property type="match status" value="1"/>
</dbReference>